<evidence type="ECO:0000256" key="4">
    <source>
        <dbReference type="ARBA" id="ARBA00011881"/>
    </source>
</evidence>
<keyword evidence="9" id="KW-0119">Carbohydrate metabolism</keyword>
<evidence type="ECO:0000256" key="2">
    <source>
        <dbReference type="ARBA" id="ARBA00004878"/>
    </source>
</evidence>
<dbReference type="Pfam" id="PF00701">
    <property type="entry name" value="DHDPS"/>
    <property type="match status" value="1"/>
</dbReference>
<comment type="subcellular location">
    <subcellularLocation>
        <location evidence="1">Cytoplasm</location>
    </subcellularLocation>
</comment>
<dbReference type="PIRSF" id="PIRSF001365">
    <property type="entry name" value="DHDPS"/>
    <property type="match status" value="1"/>
</dbReference>
<keyword evidence="7 11" id="KW-0456">Lyase</keyword>
<dbReference type="PANTHER" id="PTHR12128">
    <property type="entry name" value="DIHYDRODIPICOLINATE SYNTHASE"/>
    <property type="match status" value="1"/>
</dbReference>
<reference evidence="14 15" key="1">
    <citation type="submission" date="2024-01" db="EMBL/GenBank/DDBJ databases">
        <title>The genome of the rayed Mediterranean limpet Patella caerulea (Linnaeus, 1758).</title>
        <authorList>
            <person name="Anh-Thu Weber A."/>
            <person name="Halstead-Nussloch G."/>
        </authorList>
    </citation>
    <scope>NUCLEOTIDE SEQUENCE [LARGE SCALE GENOMIC DNA]</scope>
    <source>
        <strain evidence="14">AATW-2023a</strain>
        <tissue evidence="14">Whole specimen</tissue>
    </source>
</reference>
<proteinExistence type="inferred from homology"/>
<dbReference type="InterPro" id="IPR013785">
    <property type="entry name" value="Aldolase_TIM"/>
</dbReference>
<evidence type="ECO:0000256" key="7">
    <source>
        <dbReference type="ARBA" id="ARBA00023239"/>
    </source>
</evidence>
<gene>
    <name evidence="14" type="ORF">SNE40_005433</name>
</gene>
<dbReference type="SMART" id="SM01130">
    <property type="entry name" value="DHDPS"/>
    <property type="match status" value="1"/>
</dbReference>
<evidence type="ECO:0000256" key="11">
    <source>
        <dbReference type="PIRNR" id="PIRNR001365"/>
    </source>
</evidence>
<name>A0AAN8PWD8_PATCE</name>
<dbReference type="PRINTS" id="PR00146">
    <property type="entry name" value="DHPICSNTHASE"/>
</dbReference>
<comment type="subunit">
    <text evidence="4">Homotetramer.</text>
</comment>
<evidence type="ECO:0000256" key="5">
    <source>
        <dbReference type="ARBA" id="ARBA00012911"/>
    </source>
</evidence>
<accession>A0AAN8PWD8</accession>
<sequence>MDSFKVTGIIAAPCTAFKTNGDINTDPDLMDRYIKFLQDMKITGVYTTGTNGEGPSLTVEERKTVTQLWVDRAKGKLTIIAQIGGCNQREAIELAAHAGKVGVDAFACMVPSFFKAKTEEAVVSFLEPIAAAAPTVPFYYYDINFFTGVYLNCRRVLELGKSRIPNLKGAKYSCREMPGLFDTSLVDGMQVMSGTDDQFLPILSLGVDVPIVNGYVGRIFYDLHEAYKNGDMKAARKHQERAIRLSKLREAHGGGIGSVKAIMKCFGFNLGPARLPEVTFTDAQVEALRQDLKKNEFI</sequence>
<feature type="active site" description="Proton donor/acceptor" evidence="12">
    <location>
        <position position="141"/>
    </location>
</feature>
<evidence type="ECO:0000256" key="6">
    <source>
        <dbReference type="ARBA" id="ARBA00022490"/>
    </source>
</evidence>
<keyword evidence="15" id="KW-1185">Reference proteome</keyword>
<organism evidence="14 15">
    <name type="scientific">Patella caerulea</name>
    <name type="common">Rayed Mediterranean limpet</name>
    <dbReference type="NCBI Taxonomy" id="87958"/>
    <lineage>
        <taxon>Eukaryota</taxon>
        <taxon>Metazoa</taxon>
        <taxon>Spiralia</taxon>
        <taxon>Lophotrochozoa</taxon>
        <taxon>Mollusca</taxon>
        <taxon>Gastropoda</taxon>
        <taxon>Patellogastropoda</taxon>
        <taxon>Patelloidea</taxon>
        <taxon>Patellidae</taxon>
        <taxon>Patella</taxon>
    </lineage>
</organism>
<evidence type="ECO:0000256" key="13">
    <source>
        <dbReference type="PIRSR" id="PIRSR001365-2"/>
    </source>
</evidence>
<evidence type="ECO:0000256" key="12">
    <source>
        <dbReference type="PIRSR" id="PIRSR001365-1"/>
    </source>
</evidence>
<comment type="catalytic activity">
    <reaction evidence="10">
        <text>aceneuramate = aldehydo-N-acetyl-D-mannosamine + pyruvate</text>
        <dbReference type="Rhea" id="RHEA:23296"/>
        <dbReference type="ChEBI" id="CHEBI:15361"/>
        <dbReference type="ChEBI" id="CHEBI:17122"/>
        <dbReference type="ChEBI" id="CHEBI:173083"/>
        <dbReference type="EC" id="4.1.3.3"/>
    </reaction>
</comment>
<dbReference type="EMBL" id="JAZGQO010000004">
    <property type="protein sequence ID" value="KAK6187392.1"/>
    <property type="molecule type" value="Genomic_DNA"/>
</dbReference>
<dbReference type="PANTHER" id="PTHR12128:SF21">
    <property type="entry name" value="N-ACETYLNEURAMINATE LYASE"/>
    <property type="match status" value="1"/>
</dbReference>
<evidence type="ECO:0000256" key="8">
    <source>
        <dbReference type="ARBA" id="ARBA00023270"/>
    </source>
</evidence>
<evidence type="ECO:0000256" key="3">
    <source>
        <dbReference type="ARBA" id="ARBA00006324"/>
    </source>
</evidence>
<dbReference type="SUPFAM" id="SSF51569">
    <property type="entry name" value="Aldolase"/>
    <property type="match status" value="1"/>
</dbReference>
<comment type="pathway">
    <text evidence="2">Amino-sugar metabolism; N-acetylneuraminate degradation.</text>
</comment>
<comment type="similarity">
    <text evidence="3">Belongs to the DapA family. NanA subfamily.</text>
</comment>
<feature type="active site" description="Schiff-base intermediate with substrate" evidence="12">
    <location>
        <position position="171"/>
    </location>
</feature>
<evidence type="ECO:0000313" key="15">
    <source>
        <dbReference type="Proteomes" id="UP001347796"/>
    </source>
</evidence>
<feature type="binding site" evidence="13">
    <location>
        <position position="211"/>
    </location>
    <ligand>
        <name>pyruvate</name>
        <dbReference type="ChEBI" id="CHEBI:15361"/>
    </ligand>
</feature>
<evidence type="ECO:0000256" key="10">
    <source>
        <dbReference type="ARBA" id="ARBA00044906"/>
    </source>
</evidence>
<dbReference type="Proteomes" id="UP001347796">
    <property type="component" value="Unassembled WGS sequence"/>
</dbReference>
<dbReference type="AlphaFoldDB" id="A0AAN8PWD8"/>
<dbReference type="GO" id="GO:0008747">
    <property type="term" value="F:N-acetylneuraminate lyase activity"/>
    <property type="evidence" value="ECO:0007669"/>
    <property type="project" value="UniProtKB-EC"/>
</dbReference>
<dbReference type="CDD" id="cd00408">
    <property type="entry name" value="DHDPS-like"/>
    <property type="match status" value="1"/>
</dbReference>
<comment type="caution">
    <text evidence="14">The sequence shown here is derived from an EMBL/GenBank/DDBJ whole genome shotgun (WGS) entry which is preliminary data.</text>
</comment>
<dbReference type="InterPro" id="IPR002220">
    <property type="entry name" value="DapA-like"/>
</dbReference>
<keyword evidence="8" id="KW-0704">Schiff base</keyword>
<dbReference type="GO" id="GO:0005737">
    <property type="term" value="C:cytoplasm"/>
    <property type="evidence" value="ECO:0007669"/>
    <property type="project" value="UniProtKB-SubCell"/>
</dbReference>
<keyword evidence="6" id="KW-0963">Cytoplasm</keyword>
<evidence type="ECO:0000313" key="14">
    <source>
        <dbReference type="EMBL" id="KAK6187392.1"/>
    </source>
</evidence>
<dbReference type="Gene3D" id="3.20.20.70">
    <property type="entry name" value="Aldolase class I"/>
    <property type="match status" value="1"/>
</dbReference>
<protein>
    <recommendedName>
        <fullName evidence="5">N-acetylneuraminate lyase</fullName>
        <ecNumber evidence="5">4.1.3.3</ecNumber>
    </recommendedName>
</protein>
<dbReference type="EC" id="4.1.3.3" evidence="5"/>
<evidence type="ECO:0000256" key="1">
    <source>
        <dbReference type="ARBA" id="ARBA00004496"/>
    </source>
</evidence>
<evidence type="ECO:0000256" key="9">
    <source>
        <dbReference type="ARBA" id="ARBA00023277"/>
    </source>
</evidence>